<accession>A0A4R6JUJ3</accession>
<keyword evidence="2" id="KW-0812">Transmembrane</keyword>
<feature type="transmembrane region" description="Helical" evidence="2">
    <location>
        <begin position="42"/>
        <end position="61"/>
    </location>
</feature>
<reference evidence="3 4" key="1">
    <citation type="submission" date="2019-03" db="EMBL/GenBank/DDBJ databases">
        <title>Sequencing the genomes of 1000 actinobacteria strains.</title>
        <authorList>
            <person name="Klenk H.-P."/>
        </authorList>
    </citation>
    <scope>NUCLEOTIDE SEQUENCE [LARGE SCALE GENOMIC DNA]</scope>
    <source>
        <strain evidence="3 4">DSM 43805</strain>
    </source>
</reference>
<dbReference type="OrthoDB" id="3295336at2"/>
<name>A0A4R6JUJ3_9ACTN</name>
<feature type="transmembrane region" description="Helical" evidence="2">
    <location>
        <begin position="124"/>
        <end position="145"/>
    </location>
</feature>
<evidence type="ECO:0000256" key="1">
    <source>
        <dbReference type="SAM" id="MobiDB-lite"/>
    </source>
</evidence>
<sequence>MSQAAEDEPGFLASTIATLRLIAGWACAALGVLNLAMGLAPASYVTFHVVLAITGLLLLAPGPAGRRRPPGPAVVAGGTVALVGLAATTVPALAVECCSGGYAVRHGFPFTMLARDPGGWRFDTVRTVADLVFWICAGLIVMLALTRVRPTTTRPAEPNATGRHAAEPYPSGPDATEQHAAEPYPSGPETTERHAAEPYQPGPKTTGRHAAEPPATGRHAAEPLWGPSPGSSPAGHAEQRSVGRHARDDQPRTADDENVGGLP</sequence>
<keyword evidence="4" id="KW-1185">Reference proteome</keyword>
<gene>
    <name evidence="3" type="ORF">C8E87_3960</name>
</gene>
<evidence type="ECO:0000256" key="2">
    <source>
        <dbReference type="SAM" id="Phobius"/>
    </source>
</evidence>
<comment type="caution">
    <text evidence="3">The sequence shown here is derived from an EMBL/GenBank/DDBJ whole genome shotgun (WGS) entry which is preliminary data.</text>
</comment>
<protein>
    <submittedName>
        <fullName evidence="3">Uncharacterized protein</fullName>
    </submittedName>
</protein>
<evidence type="ECO:0000313" key="3">
    <source>
        <dbReference type="EMBL" id="TDO40249.1"/>
    </source>
</evidence>
<evidence type="ECO:0000313" key="4">
    <source>
        <dbReference type="Proteomes" id="UP000294901"/>
    </source>
</evidence>
<dbReference type="EMBL" id="SNWR01000001">
    <property type="protein sequence ID" value="TDO40249.1"/>
    <property type="molecule type" value="Genomic_DNA"/>
</dbReference>
<dbReference type="Proteomes" id="UP000294901">
    <property type="component" value="Unassembled WGS sequence"/>
</dbReference>
<keyword evidence="2" id="KW-0472">Membrane</keyword>
<feature type="transmembrane region" description="Helical" evidence="2">
    <location>
        <begin position="12"/>
        <end position="36"/>
    </location>
</feature>
<proteinExistence type="predicted"/>
<feature type="transmembrane region" description="Helical" evidence="2">
    <location>
        <begin position="73"/>
        <end position="104"/>
    </location>
</feature>
<keyword evidence="2" id="KW-1133">Transmembrane helix</keyword>
<feature type="compositionally biased region" description="Basic and acidic residues" evidence="1">
    <location>
        <begin position="237"/>
        <end position="255"/>
    </location>
</feature>
<feature type="region of interest" description="Disordered" evidence="1">
    <location>
        <begin position="152"/>
        <end position="263"/>
    </location>
</feature>
<organism evidence="3 4">
    <name type="scientific">Paractinoplanes brasiliensis</name>
    <dbReference type="NCBI Taxonomy" id="52695"/>
    <lineage>
        <taxon>Bacteria</taxon>
        <taxon>Bacillati</taxon>
        <taxon>Actinomycetota</taxon>
        <taxon>Actinomycetes</taxon>
        <taxon>Micromonosporales</taxon>
        <taxon>Micromonosporaceae</taxon>
        <taxon>Paractinoplanes</taxon>
    </lineage>
</organism>
<dbReference type="RefSeq" id="WP_133874450.1">
    <property type="nucleotide sequence ID" value="NZ_BOMD01000002.1"/>
</dbReference>
<dbReference type="AlphaFoldDB" id="A0A4R6JUJ3"/>